<dbReference type="InterPro" id="IPR002364">
    <property type="entry name" value="Quin_OxRdtase/zeta-crystal_CS"/>
</dbReference>
<dbReference type="InterPro" id="IPR036291">
    <property type="entry name" value="NAD(P)-bd_dom_sf"/>
</dbReference>
<dbReference type="InterPro" id="IPR020843">
    <property type="entry name" value="ER"/>
</dbReference>
<proteinExistence type="predicted"/>
<dbReference type="PANTHER" id="PTHR11695:SF647">
    <property type="entry name" value="ENOYL REDUCTASE (ER) DOMAIN-CONTAINING PROTEIN"/>
    <property type="match status" value="1"/>
</dbReference>
<name>A0A6A6ZYA0_9PLEO</name>
<evidence type="ECO:0000313" key="3">
    <source>
        <dbReference type="Proteomes" id="UP000799424"/>
    </source>
</evidence>
<dbReference type="InterPro" id="IPR050700">
    <property type="entry name" value="YIM1/Zinc_Alcohol_DH_Fams"/>
</dbReference>
<dbReference type="InterPro" id="IPR011032">
    <property type="entry name" value="GroES-like_sf"/>
</dbReference>
<dbReference type="Pfam" id="PF13602">
    <property type="entry name" value="ADH_zinc_N_2"/>
    <property type="match status" value="1"/>
</dbReference>
<dbReference type="Gene3D" id="3.40.50.720">
    <property type="entry name" value="NAD(P)-binding Rossmann-like Domain"/>
    <property type="match status" value="1"/>
</dbReference>
<dbReference type="Proteomes" id="UP000799424">
    <property type="component" value="Unassembled WGS sequence"/>
</dbReference>
<protein>
    <submittedName>
        <fullName evidence="2">NAD(P)-binding protein</fullName>
    </submittedName>
</protein>
<dbReference type="GO" id="GO:0005739">
    <property type="term" value="C:mitochondrion"/>
    <property type="evidence" value="ECO:0007669"/>
    <property type="project" value="TreeGrafter"/>
</dbReference>
<dbReference type="GO" id="GO:0016491">
    <property type="term" value="F:oxidoreductase activity"/>
    <property type="evidence" value="ECO:0007669"/>
    <property type="project" value="InterPro"/>
</dbReference>
<dbReference type="PROSITE" id="PS01162">
    <property type="entry name" value="QOR_ZETA_CRYSTAL"/>
    <property type="match status" value="1"/>
</dbReference>
<keyword evidence="3" id="KW-1185">Reference proteome</keyword>
<dbReference type="OrthoDB" id="3509362at2759"/>
<dbReference type="CDD" id="cd05289">
    <property type="entry name" value="MDR_like_2"/>
    <property type="match status" value="1"/>
</dbReference>
<evidence type="ECO:0000259" key="1">
    <source>
        <dbReference type="SMART" id="SM00829"/>
    </source>
</evidence>
<dbReference type="SUPFAM" id="SSF51735">
    <property type="entry name" value="NAD(P)-binding Rossmann-fold domains"/>
    <property type="match status" value="1"/>
</dbReference>
<dbReference type="SMART" id="SM00829">
    <property type="entry name" value="PKS_ER"/>
    <property type="match status" value="1"/>
</dbReference>
<dbReference type="EMBL" id="MU006227">
    <property type="protein sequence ID" value="KAF2825668.1"/>
    <property type="molecule type" value="Genomic_DNA"/>
</dbReference>
<evidence type="ECO:0000313" key="2">
    <source>
        <dbReference type="EMBL" id="KAF2825668.1"/>
    </source>
</evidence>
<dbReference type="SUPFAM" id="SSF50129">
    <property type="entry name" value="GroES-like"/>
    <property type="match status" value="1"/>
</dbReference>
<dbReference type="Pfam" id="PF08240">
    <property type="entry name" value="ADH_N"/>
    <property type="match status" value="1"/>
</dbReference>
<feature type="domain" description="Enoyl reductase (ER)" evidence="1">
    <location>
        <begin position="16"/>
        <end position="333"/>
    </location>
</feature>
<reference evidence="2" key="1">
    <citation type="journal article" date="2020" name="Stud. Mycol.">
        <title>101 Dothideomycetes genomes: a test case for predicting lifestyles and emergence of pathogens.</title>
        <authorList>
            <person name="Haridas S."/>
            <person name="Albert R."/>
            <person name="Binder M."/>
            <person name="Bloem J."/>
            <person name="Labutti K."/>
            <person name="Salamov A."/>
            <person name="Andreopoulos B."/>
            <person name="Baker S."/>
            <person name="Barry K."/>
            <person name="Bills G."/>
            <person name="Bluhm B."/>
            <person name="Cannon C."/>
            <person name="Castanera R."/>
            <person name="Culley D."/>
            <person name="Daum C."/>
            <person name="Ezra D."/>
            <person name="Gonzalez J."/>
            <person name="Henrissat B."/>
            <person name="Kuo A."/>
            <person name="Liang C."/>
            <person name="Lipzen A."/>
            <person name="Lutzoni F."/>
            <person name="Magnuson J."/>
            <person name="Mondo S."/>
            <person name="Nolan M."/>
            <person name="Ohm R."/>
            <person name="Pangilinan J."/>
            <person name="Park H.-J."/>
            <person name="Ramirez L."/>
            <person name="Alfaro M."/>
            <person name="Sun H."/>
            <person name="Tritt A."/>
            <person name="Yoshinaga Y."/>
            <person name="Zwiers L.-H."/>
            <person name="Turgeon B."/>
            <person name="Goodwin S."/>
            <person name="Spatafora J."/>
            <person name="Crous P."/>
            <person name="Grigoriev I."/>
        </authorList>
    </citation>
    <scope>NUCLEOTIDE SEQUENCE</scope>
    <source>
        <strain evidence="2">CBS 113818</strain>
    </source>
</reference>
<dbReference type="Gene3D" id="3.90.180.10">
    <property type="entry name" value="Medium-chain alcohol dehydrogenases, catalytic domain"/>
    <property type="match status" value="1"/>
</dbReference>
<dbReference type="PANTHER" id="PTHR11695">
    <property type="entry name" value="ALCOHOL DEHYDROGENASE RELATED"/>
    <property type="match status" value="1"/>
</dbReference>
<dbReference type="AlphaFoldDB" id="A0A6A6ZYA0"/>
<gene>
    <name evidence="2" type="ORF">CC86DRAFT_467329</name>
</gene>
<accession>A0A6A6ZYA0</accession>
<organism evidence="2 3">
    <name type="scientific">Ophiobolus disseminans</name>
    <dbReference type="NCBI Taxonomy" id="1469910"/>
    <lineage>
        <taxon>Eukaryota</taxon>
        <taxon>Fungi</taxon>
        <taxon>Dikarya</taxon>
        <taxon>Ascomycota</taxon>
        <taxon>Pezizomycotina</taxon>
        <taxon>Dothideomycetes</taxon>
        <taxon>Pleosporomycetidae</taxon>
        <taxon>Pleosporales</taxon>
        <taxon>Pleosporineae</taxon>
        <taxon>Phaeosphaeriaceae</taxon>
        <taxon>Ophiobolus</taxon>
    </lineage>
</organism>
<sequence length="339" mass="36015">MASSLPKTQRAIIFNTTTNALSLSTTTPIPEANDSELLIRVHATAITNGELTWGPFVNWPVLRIPCCDVSGTIITSPSSSFKPGDRVYGRIMADREGAASEYATILVSEAALVPEDLGMLDAASVPMSAHTAWQAVFEKGLLTGSFDDTGVPHVNDKGEAVLGQAKGKRVLILGAAGGVGLMAVQFAKLAGAHVVGTASARNKEYLQELGIDEVVDYTKVSIEEYVASGNDKFDLVFDCAGGKSMVDGWNGVKDDGAYISVVPGFREPEHGKPVGVRSTWFVMVPRGEELSRIGRFFEKGSLKATVDSVWALEDFEGAFGKTASGHARGKVVFRVCNGV</sequence>
<dbReference type="GO" id="GO:0008270">
    <property type="term" value="F:zinc ion binding"/>
    <property type="evidence" value="ECO:0007669"/>
    <property type="project" value="InterPro"/>
</dbReference>
<dbReference type="InterPro" id="IPR013154">
    <property type="entry name" value="ADH-like_N"/>
</dbReference>